<dbReference type="NCBIfam" id="TIGR01868">
    <property type="entry name" value="casD_Cas5e"/>
    <property type="match status" value="1"/>
</dbReference>
<name>A0AAW6LQ12_RHOSG</name>
<keyword evidence="1" id="KW-0051">Antiviral defense</keyword>
<evidence type="ECO:0000313" key="3">
    <source>
        <dbReference type="EMBL" id="MDE8647566.1"/>
    </source>
</evidence>
<dbReference type="Proteomes" id="UP001217325">
    <property type="component" value="Unassembled WGS sequence"/>
</dbReference>
<evidence type="ECO:0000256" key="2">
    <source>
        <dbReference type="SAM" id="MobiDB-lite"/>
    </source>
</evidence>
<sequence length="269" mass="28747">MTTATITFRLAGPQQAWSTRERNAHRPTQDHPTKSGIVGLVANALGRDRADDITDLAALQLGVRADRPGIIESDYHTAGSGDFPLLPAEALADPTLARAAAKGLPLVRAYSAPKNIRRDSKGNLVGKRENAVQTTDAYLADAAFTIALSGPHTLVEEIGAALTAPARSLHLGRKAYPLSAPPAPVVHQVEHPADALALTPPAQALPHHTIWIEETPTRGRRSPNTQLVVDQPTQFDTRSTVGRLETRIVTATTTTDAPTVDFFAPEEQP</sequence>
<dbReference type="Pfam" id="PF09704">
    <property type="entry name" value="Cas_Cas5d"/>
    <property type="match status" value="1"/>
</dbReference>
<dbReference type="NCBIfam" id="TIGR02593">
    <property type="entry name" value="CRISPR_cas5"/>
    <property type="match status" value="1"/>
</dbReference>
<feature type="region of interest" description="Disordered" evidence="2">
    <location>
        <begin position="12"/>
        <end position="35"/>
    </location>
</feature>
<protein>
    <submittedName>
        <fullName evidence="3">Type I-E CRISPR-associated protein Cas5/CasD</fullName>
    </submittedName>
</protein>
<comment type="caution">
    <text evidence="3">The sequence shown here is derived from an EMBL/GenBank/DDBJ whole genome shotgun (WGS) entry which is preliminary data.</text>
</comment>
<dbReference type="RefSeq" id="WP_275232134.1">
    <property type="nucleotide sequence ID" value="NZ_JARDXE010000014.1"/>
</dbReference>
<dbReference type="EMBL" id="JARDXE010000014">
    <property type="protein sequence ID" value="MDE8647566.1"/>
    <property type="molecule type" value="Genomic_DNA"/>
</dbReference>
<dbReference type="InterPro" id="IPR021124">
    <property type="entry name" value="CRISPR-assoc_prot_Cas5"/>
</dbReference>
<dbReference type="Gene3D" id="3.30.70.2660">
    <property type="match status" value="1"/>
</dbReference>
<dbReference type="InterPro" id="IPR013422">
    <property type="entry name" value="CRISPR-assoc_prot_Cas5_N"/>
</dbReference>
<accession>A0AAW6LQ12</accession>
<evidence type="ECO:0000256" key="1">
    <source>
        <dbReference type="ARBA" id="ARBA00023118"/>
    </source>
</evidence>
<evidence type="ECO:0000313" key="4">
    <source>
        <dbReference type="Proteomes" id="UP001217325"/>
    </source>
</evidence>
<reference evidence="3" key="1">
    <citation type="submission" date="2023-02" db="EMBL/GenBank/DDBJ databases">
        <title>A novel hydrolase synthesized by Rhodococcus erythropolis HQ is responsible for the detoxification of Zearalenone.</title>
        <authorList>
            <person name="Hu J."/>
            <person name="Xu J."/>
        </authorList>
    </citation>
    <scope>NUCLEOTIDE SEQUENCE</scope>
    <source>
        <strain evidence="3">HQ</strain>
    </source>
</reference>
<dbReference type="CDD" id="cd09693">
    <property type="entry name" value="Cas5_I"/>
    <property type="match status" value="1"/>
</dbReference>
<organism evidence="3 4">
    <name type="scientific">Rhodococcus qingshengii</name>
    <dbReference type="NCBI Taxonomy" id="334542"/>
    <lineage>
        <taxon>Bacteria</taxon>
        <taxon>Bacillati</taxon>
        <taxon>Actinomycetota</taxon>
        <taxon>Actinomycetes</taxon>
        <taxon>Mycobacteriales</taxon>
        <taxon>Nocardiaceae</taxon>
        <taxon>Rhodococcus</taxon>
        <taxon>Rhodococcus erythropolis group</taxon>
    </lineage>
</organism>
<proteinExistence type="predicted"/>
<feature type="compositionally biased region" description="Basic and acidic residues" evidence="2">
    <location>
        <begin position="19"/>
        <end position="33"/>
    </location>
</feature>
<dbReference type="AlphaFoldDB" id="A0AAW6LQ12"/>
<dbReference type="GO" id="GO:0051607">
    <property type="term" value="P:defense response to virus"/>
    <property type="evidence" value="ECO:0007669"/>
    <property type="project" value="UniProtKB-KW"/>
</dbReference>
<dbReference type="GO" id="GO:0043571">
    <property type="term" value="P:maintenance of CRISPR repeat elements"/>
    <property type="evidence" value="ECO:0007669"/>
    <property type="project" value="InterPro"/>
</dbReference>
<dbReference type="GO" id="GO:0003723">
    <property type="term" value="F:RNA binding"/>
    <property type="evidence" value="ECO:0007669"/>
    <property type="project" value="InterPro"/>
</dbReference>
<dbReference type="InterPro" id="IPR010147">
    <property type="entry name" value="CRISPR-assoc_prot_CasD"/>
</dbReference>
<gene>
    <name evidence="3" type="primary">cas5e</name>
    <name evidence="3" type="ORF">PXH69_21565</name>
</gene>